<evidence type="ECO:0000256" key="4">
    <source>
        <dbReference type="ARBA" id="ARBA00022771"/>
    </source>
</evidence>
<reference evidence="12" key="2">
    <citation type="submission" date="2025-09" db="UniProtKB">
        <authorList>
            <consortium name="Ensembl"/>
        </authorList>
    </citation>
    <scope>IDENTIFICATION</scope>
</reference>
<dbReference type="FunFam" id="3.30.40.10:FF:000009">
    <property type="entry name" value="E3 ubiquitin-protein ligase RNF130"/>
    <property type="match status" value="1"/>
</dbReference>
<evidence type="ECO:0000256" key="2">
    <source>
        <dbReference type="ARBA" id="ARBA00022692"/>
    </source>
</evidence>
<evidence type="ECO:0000256" key="10">
    <source>
        <dbReference type="SAM" id="Phobius"/>
    </source>
</evidence>
<dbReference type="PROSITE" id="PS50089">
    <property type="entry name" value="ZF_RING_2"/>
    <property type="match status" value="1"/>
</dbReference>
<dbReference type="Ensembl" id="ENSCLAT00000013142.1">
    <property type="protein sequence ID" value="ENSCLAP00000012992.1"/>
    <property type="gene ID" value="ENSCLAG00000008966.1"/>
</dbReference>
<dbReference type="Proteomes" id="UP000694398">
    <property type="component" value="Unassembled WGS sequence"/>
</dbReference>
<evidence type="ECO:0000256" key="7">
    <source>
        <dbReference type="ARBA" id="ARBA00023136"/>
    </source>
</evidence>
<evidence type="ECO:0000313" key="12">
    <source>
        <dbReference type="Ensembl" id="ENSCLAP00000012992.1"/>
    </source>
</evidence>
<dbReference type="Gene3D" id="3.30.40.10">
    <property type="entry name" value="Zinc/RING finger domain, C3HC4 (zinc finger)"/>
    <property type="match status" value="1"/>
</dbReference>
<keyword evidence="6 10" id="KW-1133">Transmembrane helix</keyword>
<dbReference type="PANTHER" id="PTHR46539">
    <property type="entry name" value="E3 UBIQUITIN-PROTEIN LIGASE ATL42"/>
    <property type="match status" value="1"/>
</dbReference>
<gene>
    <name evidence="12" type="primary">Rnf149</name>
</gene>
<dbReference type="AlphaFoldDB" id="A0A8C2VDF0"/>
<evidence type="ECO:0000259" key="11">
    <source>
        <dbReference type="PROSITE" id="PS50089"/>
    </source>
</evidence>
<dbReference type="InterPro" id="IPR001841">
    <property type="entry name" value="Znf_RING"/>
</dbReference>
<feature type="region of interest" description="Disordered" evidence="9">
    <location>
        <begin position="192"/>
        <end position="220"/>
    </location>
</feature>
<dbReference type="OMA" id="MAWRGPE"/>
<dbReference type="PANTHER" id="PTHR46539:SF26">
    <property type="entry name" value="E3 UBIQUITIN-PROTEIN LIGASE RNF149"/>
    <property type="match status" value="1"/>
</dbReference>
<dbReference type="InterPro" id="IPR013083">
    <property type="entry name" value="Znf_RING/FYVE/PHD"/>
</dbReference>
<dbReference type="Pfam" id="PF13639">
    <property type="entry name" value="zf-RING_2"/>
    <property type="match status" value="1"/>
</dbReference>
<name>A0A8C2VDF0_CHILA</name>
<evidence type="ECO:0000256" key="3">
    <source>
        <dbReference type="ARBA" id="ARBA00022723"/>
    </source>
</evidence>
<comment type="subcellular location">
    <subcellularLocation>
        <location evidence="1">Membrane</location>
    </subcellularLocation>
</comment>
<keyword evidence="7 10" id="KW-0472">Membrane</keyword>
<sequence length="243" mass="26411">IGNIVVIMISHPKAQEILDLIEKGILVKMTILSGTSHVQLTGSHQPFAFLTIMIFLLSSIVFYCVQYFLFTSSTSANQSCRKATKEVIDQLPLHTVKHEEKDADLDAENCAVCIEHFKVNDLIRILPCKHIFHSICIDPWLLDHRTCPMCKLDVIKALRYWGQPGGGRELPAAESDAGSAPAETLRGVFLPEDRSVGSNRLSPSSSSSPSPSEPGPQCPAKCAEDVGKNAALLGDSVKEAACV</sequence>
<dbReference type="SUPFAM" id="SSF57850">
    <property type="entry name" value="RING/U-box"/>
    <property type="match status" value="1"/>
</dbReference>
<protein>
    <recommendedName>
        <fullName evidence="11">RING-type domain-containing protein</fullName>
    </recommendedName>
</protein>
<dbReference type="GO" id="GO:0016020">
    <property type="term" value="C:membrane"/>
    <property type="evidence" value="ECO:0007669"/>
    <property type="project" value="UniProtKB-SubCell"/>
</dbReference>
<keyword evidence="4 8" id="KW-0863">Zinc-finger</keyword>
<evidence type="ECO:0000256" key="6">
    <source>
        <dbReference type="ARBA" id="ARBA00022989"/>
    </source>
</evidence>
<dbReference type="SMART" id="SM00184">
    <property type="entry name" value="RING"/>
    <property type="match status" value="1"/>
</dbReference>
<evidence type="ECO:0000313" key="13">
    <source>
        <dbReference type="Proteomes" id="UP000694398"/>
    </source>
</evidence>
<dbReference type="GO" id="GO:0008270">
    <property type="term" value="F:zinc ion binding"/>
    <property type="evidence" value="ECO:0007669"/>
    <property type="project" value="UniProtKB-KW"/>
</dbReference>
<dbReference type="GeneTree" id="ENSGT00940000161020"/>
<evidence type="ECO:0000256" key="1">
    <source>
        <dbReference type="ARBA" id="ARBA00004370"/>
    </source>
</evidence>
<feature type="transmembrane region" description="Helical" evidence="10">
    <location>
        <begin position="47"/>
        <end position="70"/>
    </location>
</feature>
<feature type="domain" description="RING-type" evidence="11">
    <location>
        <begin position="110"/>
        <end position="151"/>
    </location>
</feature>
<evidence type="ECO:0000256" key="9">
    <source>
        <dbReference type="SAM" id="MobiDB-lite"/>
    </source>
</evidence>
<organism evidence="12 13">
    <name type="scientific">Chinchilla lanigera</name>
    <name type="common">Long-tailed chinchilla</name>
    <name type="synonym">Chinchilla villidera</name>
    <dbReference type="NCBI Taxonomy" id="34839"/>
    <lineage>
        <taxon>Eukaryota</taxon>
        <taxon>Metazoa</taxon>
        <taxon>Chordata</taxon>
        <taxon>Craniata</taxon>
        <taxon>Vertebrata</taxon>
        <taxon>Euteleostomi</taxon>
        <taxon>Mammalia</taxon>
        <taxon>Eutheria</taxon>
        <taxon>Euarchontoglires</taxon>
        <taxon>Glires</taxon>
        <taxon>Rodentia</taxon>
        <taxon>Hystricomorpha</taxon>
        <taxon>Chinchillidae</taxon>
        <taxon>Chinchilla</taxon>
    </lineage>
</organism>
<proteinExistence type="predicted"/>
<keyword evidence="2 10" id="KW-0812">Transmembrane</keyword>
<keyword evidence="3" id="KW-0479">Metal-binding</keyword>
<keyword evidence="5" id="KW-0862">Zinc</keyword>
<keyword evidence="13" id="KW-1185">Reference proteome</keyword>
<evidence type="ECO:0000256" key="5">
    <source>
        <dbReference type="ARBA" id="ARBA00022833"/>
    </source>
</evidence>
<evidence type="ECO:0000256" key="8">
    <source>
        <dbReference type="PROSITE-ProRule" id="PRU00175"/>
    </source>
</evidence>
<accession>A0A8C2VDF0</accession>
<reference evidence="12" key="1">
    <citation type="submission" date="2025-08" db="UniProtKB">
        <authorList>
            <consortium name="Ensembl"/>
        </authorList>
    </citation>
    <scope>IDENTIFICATION</scope>
</reference>